<organism evidence="1 2">
    <name type="scientific">Nocardia lasii</name>
    <dbReference type="NCBI Taxonomy" id="1616107"/>
    <lineage>
        <taxon>Bacteria</taxon>
        <taxon>Bacillati</taxon>
        <taxon>Actinomycetota</taxon>
        <taxon>Actinomycetes</taxon>
        <taxon>Mycobacteriales</taxon>
        <taxon>Nocardiaceae</taxon>
        <taxon>Nocardia</taxon>
    </lineage>
</organism>
<name>A0ABW1JSC2_9NOCA</name>
<sequence>MCIEDPGTADLIALALDQLADEGPTAGRPLVDRIKGSRFHNMKELRPGSTGDSEVRMLFAFDPEREAIVLVAGDKSGRWVEWYREAIPLADERFVEHLSARKEKR</sequence>
<proteinExistence type="predicted"/>
<reference evidence="2" key="1">
    <citation type="journal article" date="2019" name="Int. J. Syst. Evol. Microbiol.">
        <title>The Global Catalogue of Microorganisms (GCM) 10K type strain sequencing project: providing services to taxonomists for standard genome sequencing and annotation.</title>
        <authorList>
            <consortium name="The Broad Institute Genomics Platform"/>
            <consortium name="The Broad Institute Genome Sequencing Center for Infectious Disease"/>
            <person name="Wu L."/>
            <person name="Ma J."/>
        </authorList>
    </citation>
    <scope>NUCLEOTIDE SEQUENCE [LARGE SCALE GENOMIC DNA]</scope>
    <source>
        <strain evidence="2">CCUG 36956</strain>
    </source>
</reference>
<evidence type="ECO:0000313" key="2">
    <source>
        <dbReference type="Proteomes" id="UP001596223"/>
    </source>
</evidence>
<dbReference type="Pfam" id="PF05973">
    <property type="entry name" value="Gp49"/>
    <property type="match status" value="1"/>
</dbReference>
<dbReference type="RefSeq" id="WP_378604455.1">
    <property type="nucleotide sequence ID" value="NZ_JBHSQN010000007.1"/>
</dbReference>
<comment type="caution">
    <text evidence="1">The sequence shown here is derived from an EMBL/GenBank/DDBJ whole genome shotgun (WGS) entry which is preliminary data.</text>
</comment>
<evidence type="ECO:0000313" key="1">
    <source>
        <dbReference type="EMBL" id="MFC6011892.1"/>
    </source>
</evidence>
<keyword evidence="2" id="KW-1185">Reference proteome</keyword>
<accession>A0ABW1JSC2</accession>
<protein>
    <submittedName>
        <fullName evidence="1">Type II toxin-antitoxin system RelE/ParE family toxin</fullName>
    </submittedName>
</protein>
<dbReference type="InterPro" id="IPR009241">
    <property type="entry name" value="HigB-like"/>
</dbReference>
<dbReference type="EMBL" id="JBHSQN010000007">
    <property type="protein sequence ID" value="MFC6011892.1"/>
    <property type="molecule type" value="Genomic_DNA"/>
</dbReference>
<dbReference type="Proteomes" id="UP001596223">
    <property type="component" value="Unassembled WGS sequence"/>
</dbReference>
<gene>
    <name evidence="1" type="ORF">ACFP3H_12620</name>
</gene>